<dbReference type="InterPro" id="IPR003194">
    <property type="entry name" value="TFIIA_gsu"/>
</dbReference>
<dbReference type="Pfam" id="PF02751">
    <property type="entry name" value="TFIIA_gamma_C"/>
    <property type="match status" value="1"/>
</dbReference>
<comment type="similarity">
    <text evidence="2 6">Belongs to the TFIIA subunit 2 family.</text>
</comment>
<name>A0A915IXB1_ROMCU</name>
<dbReference type="PANTHER" id="PTHR10966">
    <property type="entry name" value="TRANSCRIPTION INITIATION FACTOR IIA SUBUNIT 2"/>
    <property type="match status" value="1"/>
</dbReference>
<evidence type="ECO:0000259" key="8">
    <source>
        <dbReference type="Pfam" id="PF02751"/>
    </source>
</evidence>
<sequence length="117" mass="13099">MAYQMYRNTTLGMTLQDTLDELIQNGQISSQLALKIMTVFDKVINRALSTKIKTRVQFKAEQLTTYRFCDNVWTFVMENVEFRDTSELLNSKKVKIVACDGRTASSVGASSSAGAQS</sequence>
<dbReference type="CDD" id="cd10145">
    <property type="entry name" value="TFIIA_gamma_N"/>
    <property type="match status" value="1"/>
</dbReference>
<keyword evidence="3 6" id="KW-0805">Transcription regulation</keyword>
<evidence type="ECO:0000256" key="5">
    <source>
        <dbReference type="ARBA" id="ARBA00023242"/>
    </source>
</evidence>
<evidence type="ECO:0000256" key="3">
    <source>
        <dbReference type="ARBA" id="ARBA00023015"/>
    </source>
</evidence>
<dbReference type="OMA" id="QYYELYR"/>
<proteinExistence type="inferred from homology"/>
<dbReference type="GO" id="GO:0006367">
    <property type="term" value="P:transcription initiation at RNA polymerase II promoter"/>
    <property type="evidence" value="ECO:0007669"/>
    <property type="project" value="InterPro"/>
</dbReference>
<dbReference type="CDD" id="cd10014">
    <property type="entry name" value="TFIIA_gamma_C"/>
    <property type="match status" value="1"/>
</dbReference>
<dbReference type="SUPFAM" id="SSF47396">
    <property type="entry name" value="Transcription factor IIA (TFIIA), alpha-helical domain"/>
    <property type="match status" value="1"/>
</dbReference>
<evidence type="ECO:0000313" key="9">
    <source>
        <dbReference type="Proteomes" id="UP000887565"/>
    </source>
</evidence>
<dbReference type="WBParaSite" id="nRc.2.0.1.t18463-RA">
    <property type="protein sequence ID" value="nRc.2.0.1.t18463-RA"/>
    <property type="gene ID" value="nRc.2.0.1.g18463"/>
</dbReference>
<dbReference type="InterPro" id="IPR015872">
    <property type="entry name" value="TFIIA_gsu_N"/>
</dbReference>
<evidence type="ECO:0000256" key="1">
    <source>
        <dbReference type="ARBA" id="ARBA00004123"/>
    </source>
</evidence>
<dbReference type="SUPFAM" id="SSF50784">
    <property type="entry name" value="Transcription factor IIA (TFIIA), beta-barrel domain"/>
    <property type="match status" value="1"/>
</dbReference>
<organism evidence="9 10">
    <name type="scientific">Romanomermis culicivorax</name>
    <name type="common">Nematode worm</name>
    <dbReference type="NCBI Taxonomy" id="13658"/>
    <lineage>
        <taxon>Eukaryota</taxon>
        <taxon>Metazoa</taxon>
        <taxon>Ecdysozoa</taxon>
        <taxon>Nematoda</taxon>
        <taxon>Enoplea</taxon>
        <taxon>Dorylaimia</taxon>
        <taxon>Mermithida</taxon>
        <taxon>Mermithoidea</taxon>
        <taxon>Mermithidae</taxon>
        <taxon>Romanomermis</taxon>
    </lineage>
</organism>
<dbReference type="Pfam" id="PF02268">
    <property type="entry name" value="TFIIA_gamma_N"/>
    <property type="match status" value="1"/>
</dbReference>
<dbReference type="Gene3D" id="1.10.287.190">
    <property type="entry name" value="Transcription factor IIA gamma subunit, alpha-helical domain"/>
    <property type="match status" value="1"/>
</dbReference>
<dbReference type="FunFam" id="2.30.18.10:FF:000001">
    <property type="entry name" value="Transcription initiation factor IIA subunit 2"/>
    <property type="match status" value="1"/>
</dbReference>
<accession>A0A915IXB1</accession>
<dbReference type="InterPro" id="IPR009083">
    <property type="entry name" value="TFIIA_a-hlx"/>
</dbReference>
<keyword evidence="9" id="KW-1185">Reference proteome</keyword>
<keyword evidence="4 6" id="KW-0804">Transcription</keyword>
<dbReference type="InterPro" id="IPR009088">
    <property type="entry name" value="TFIIA_b-brl"/>
</dbReference>
<comment type="function">
    <text evidence="6">TFIIA is a component of the transcription machinery of RNA polymerase II and plays an important role in transcriptional activation.</text>
</comment>
<dbReference type="PIRSF" id="PIRSF009415">
    <property type="entry name" value="Hum_TFIIA_gamma"/>
    <property type="match status" value="1"/>
</dbReference>
<keyword evidence="5 6" id="KW-0539">Nucleus</keyword>
<dbReference type="AlphaFoldDB" id="A0A915IXB1"/>
<feature type="domain" description="Transcription initiation factor IIA gamma subunit N-terminal" evidence="7">
    <location>
        <begin position="3"/>
        <end position="48"/>
    </location>
</feature>
<dbReference type="FunFam" id="1.10.287.190:FF:000001">
    <property type="entry name" value="Transcription initiation factor IIA subunit 2"/>
    <property type="match status" value="1"/>
</dbReference>
<dbReference type="Gene3D" id="2.30.18.10">
    <property type="entry name" value="Transcription factor IIA (TFIIA), beta-barrel domain"/>
    <property type="match status" value="1"/>
</dbReference>
<dbReference type="InterPro" id="IPR015871">
    <property type="entry name" value="TFIIA_gsu_C"/>
</dbReference>
<evidence type="ECO:0000313" key="10">
    <source>
        <dbReference type="WBParaSite" id="nRc.2.0.1.t18463-RA"/>
    </source>
</evidence>
<comment type="subcellular location">
    <subcellularLocation>
        <location evidence="1 6">Nucleus</location>
    </subcellularLocation>
</comment>
<dbReference type="Proteomes" id="UP000887565">
    <property type="component" value="Unplaced"/>
</dbReference>
<protein>
    <recommendedName>
        <fullName evidence="6">Transcription initiation factor IIA subunit 2</fullName>
    </recommendedName>
</protein>
<evidence type="ECO:0000256" key="6">
    <source>
        <dbReference type="PIRNR" id="PIRNR009415"/>
    </source>
</evidence>
<evidence type="ECO:0000256" key="2">
    <source>
        <dbReference type="ARBA" id="ARBA00007675"/>
    </source>
</evidence>
<feature type="domain" description="Transcription initiation factor IIA gamma subunit C-terminal" evidence="8">
    <location>
        <begin position="62"/>
        <end position="101"/>
    </location>
</feature>
<evidence type="ECO:0000259" key="7">
    <source>
        <dbReference type="Pfam" id="PF02268"/>
    </source>
</evidence>
<reference evidence="10" key="1">
    <citation type="submission" date="2022-11" db="UniProtKB">
        <authorList>
            <consortium name="WormBaseParasite"/>
        </authorList>
    </citation>
    <scope>IDENTIFICATION</scope>
</reference>
<dbReference type="GO" id="GO:0005672">
    <property type="term" value="C:transcription factor TFIIA complex"/>
    <property type="evidence" value="ECO:0007669"/>
    <property type="project" value="InterPro"/>
</dbReference>
<evidence type="ECO:0000256" key="4">
    <source>
        <dbReference type="ARBA" id="ARBA00023163"/>
    </source>
</evidence>